<comment type="caution">
    <text evidence="1">The sequence shown here is derived from an EMBL/GenBank/DDBJ whole genome shotgun (WGS) entry which is preliminary data.</text>
</comment>
<dbReference type="Gene3D" id="2.160.20.120">
    <property type="match status" value="1"/>
</dbReference>
<dbReference type="Proteomes" id="UP000537718">
    <property type="component" value="Unassembled WGS sequence"/>
</dbReference>
<evidence type="ECO:0000313" key="2">
    <source>
        <dbReference type="Proteomes" id="UP000537718"/>
    </source>
</evidence>
<reference evidence="1 2" key="1">
    <citation type="submission" date="2020-08" db="EMBL/GenBank/DDBJ databases">
        <title>Genomic Encyclopedia of Type Strains, Phase IV (KMG-V): Genome sequencing to study the core and pangenomes of soil and plant-associated prokaryotes.</title>
        <authorList>
            <person name="Whitman W."/>
        </authorList>
    </citation>
    <scope>NUCLEOTIDE SEQUENCE [LARGE SCALE GENOMIC DNA]</scope>
    <source>
        <strain evidence="1 2">MP7CTX6</strain>
    </source>
</reference>
<dbReference type="AlphaFoldDB" id="A0A7W8YNV6"/>
<sequence>MKTSTMFIITAILVTLVSLFAFDYSIKKVYLTGEYKSRFNGMDFTPLSEVEKLNIETAKLRGIQIEYGAKEGIWIDRSIKEKIKFDVNQHTLNLGASEASKNDKDLWINGHIVIVTKKLSGVATISDFISSDEAIKKHERFREGSSQIIMEGYNLEQLDLQIASFVSIYLHRMEVQTLNATVGTKIGYGAELTLSSDTKINNATLNVPGNSKLTMLDPKIVKTNYLLSDSATVSLNGRVVQMIK</sequence>
<evidence type="ECO:0000313" key="1">
    <source>
        <dbReference type="EMBL" id="MBB5619091.1"/>
    </source>
</evidence>
<protein>
    <submittedName>
        <fullName evidence="1">Uncharacterized protein</fullName>
    </submittedName>
</protein>
<dbReference type="EMBL" id="JACHCF010000001">
    <property type="protein sequence ID" value="MBB5619091.1"/>
    <property type="molecule type" value="Genomic_DNA"/>
</dbReference>
<gene>
    <name evidence="1" type="ORF">HDE69_000127</name>
</gene>
<dbReference type="RefSeq" id="WP_183865270.1">
    <property type="nucleotide sequence ID" value="NZ_JACHCF010000001.1"/>
</dbReference>
<proteinExistence type="predicted"/>
<accession>A0A7W8YNV6</accession>
<organism evidence="1 2">
    <name type="scientific">Pedobacter cryoconitis</name>
    <dbReference type="NCBI Taxonomy" id="188932"/>
    <lineage>
        <taxon>Bacteria</taxon>
        <taxon>Pseudomonadati</taxon>
        <taxon>Bacteroidota</taxon>
        <taxon>Sphingobacteriia</taxon>
        <taxon>Sphingobacteriales</taxon>
        <taxon>Sphingobacteriaceae</taxon>
        <taxon>Pedobacter</taxon>
    </lineage>
</organism>
<name>A0A7W8YNV6_9SPHI</name>